<evidence type="ECO:0008006" key="3">
    <source>
        <dbReference type="Google" id="ProtNLM"/>
    </source>
</evidence>
<dbReference type="Proteomes" id="UP000566071">
    <property type="component" value="Unassembled WGS sequence"/>
</dbReference>
<sequence>MYTSPTPYVGSVAASYDNRFAGHITYSGTTGNALLGTTISITTLSANGALPKKTGIYALLPAPITAESYITSAM</sequence>
<name>A0ABX1W3J9_9SPHI</name>
<evidence type="ECO:0000313" key="1">
    <source>
        <dbReference type="EMBL" id="NNU33829.1"/>
    </source>
</evidence>
<dbReference type="EMBL" id="JABFCR010000021">
    <property type="protein sequence ID" value="NNU33829.1"/>
    <property type="molecule type" value="Genomic_DNA"/>
</dbReference>
<proteinExistence type="predicted"/>
<accession>A0ABX1W3J9</accession>
<protein>
    <recommendedName>
        <fullName evidence="3">MBG domain-containing protein</fullName>
    </recommendedName>
</protein>
<reference evidence="1 2" key="1">
    <citation type="submission" date="2020-05" db="EMBL/GenBank/DDBJ databases">
        <authorList>
            <person name="Khan S.A."/>
            <person name="Jeon C.O."/>
            <person name="Chun B.H."/>
        </authorList>
    </citation>
    <scope>NUCLEOTIDE SEQUENCE [LARGE SCALE GENOMIC DNA]</scope>
    <source>
        <strain evidence="1 2">S1162</strain>
    </source>
</reference>
<organism evidence="1 2">
    <name type="scientific">Mucilaginibacter humi</name>
    <dbReference type="NCBI Taxonomy" id="2732510"/>
    <lineage>
        <taxon>Bacteria</taxon>
        <taxon>Pseudomonadati</taxon>
        <taxon>Bacteroidota</taxon>
        <taxon>Sphingobacteriia</taxon>
        <taxon>Sphingobacteriales</taxon>
        <taxon>Sphingobacteriaceae</taxon>
        <taxon>Mucilaginibacter</taxon>
    </lineage>
</organism>
<dbReference type="RefSeq" id="WP_175269513.1">
    <property type="nucleotide sequence ID" value="NZ_JABFCR010000021.1"/>
</dbReference>
<comment type="caution">
    <text evidence="1">The sequence shown here is derived from an EMBL/GenBank/DDBJ whole genome shotgun (WGS) entry which is preliminary data.</text>
</comment>
<keyword evidence="2" id="KW-1185">Reference proteome</keyword>
<gene>
    <name evidence="1" type="ORF">HK413_06145</name>
</gene>
<dbReference type="Gene3D" id="2.60.40.2060">
    <property type="match status" value="1"/>
</dbReference>
<evidence type="ECO:0000313" key="2">
    <source>
        <dbReference type="Proteomes" id="UP000566071"/>
    </source>
</evidence>